<dbReference type="InterPro" id="IPR011251">
    <property type="entry name" value="Luciferase-like_dom"/>
</dbReference>
<dbReference type="Pfam" id="PF00296">
    <property type="entry name" value="Bac_luciferase"/>
    <property type="match status" value="1"/>
</dbReference>
<dbReference type="InterPro" id="IPR050564">
    <property type="entry name" value="F420-G6PD/mer"/>
</dbReference>
<dbReference type="RefSeq" id="WP_179270776.1">
    <property type="nucleotide sequence ID" value="NZ_CP058580.1"/>
</dbReference>
<dbReference type="EMBL" id="CP058580">
    <property type="protein sequence ID" value="QLG64193.1"/>
    <property type="molecule type" value="Genomic_DNA"/>
</dbReference>
<dbReference type="OrthoDB" id="7684at2157"/>
<protein>
    <submittedName>
        <fullName evidence="3">TIGR03557 family F420-dependent LLM class oxidoreductase</fullName>
        <ecNumber evidence="3">1.-.-.-</ecNumber>
    </submittedName>
</protein>
<feature type="domain" description="Luciferase-like" evidence="2">
    <location>
        <begin position="13"/>
        <end position="292"/>
    </location>
</feature>
<dbReference type="KEGG" id="halu:HUG12_20605"/>
<dbReference type="EC" id="1.-.-.-" evidence="3"/>
<dbReference type="Gene3D" id="3.20.20.30">
    <property type="entry name" value="Luciferase-like domain"/>
    <property type="match status" value="1"/>
</dbReference>
<geneLocation type="plasmid" evidence="3 4">
    <name>unnamed1</name>
</geneLocation>
<dbReference type="PANTHER" id="PTHR43244:SF1">
    <property type="entry name" value="5,10-METHYLENETETRAHYDROMETHANOPTERIN REDUCTASE"/>
    <property type="match status" value="1"/>
</dbReference>
<keyword evidence="4" id="KW-1185">Reference proteome</keyword>
<dbReference type="GeneID" id="56039914"/>
<proteinExistence type="predicted"/>
<evidence type="ECO:0000313" key="4">
    <source>
        <dbReference type="Proteomes" id="UP000509626"/>
    </source>
</evidence>
<dbReference type="GO" id="GO:0016705">
    <property type="term" value="F:oxidoreductase activity, acting on paired donors, with incorporation or reduction of molecular oxygen"/>
    <property type="evidence" value="ECO:0007669"/>
    <property type="project" value="InterPro"/>
</dbReference>
<dbReference type="CDD" id="cd01097">
    <property type="entry name" value="Tetrahydromethanopterin_reductase"/>
    <property type="match status" value="1"/>
</dbReference>
<sequence>MTALGYSLIGEEHGPDELVETAARAEDVGFEFALVSDHFHPWLESQGHSPFVWSTIGGIARETTDLEVGTGVTCPLFRIHPAIVAQAAATVATMLPDRFFLGVGTGENLNEHVLGDRFPPHDVRLERLAEAVEVIRGLWTGEEYSHRGDGYTVENAKLYTVPDDPPPIHVAASGPGTASAAGEFGDGFIGTSPDPDLLAEFREAGSGDRPAYGQVTVCWDESTDEARRVAHERWRNAALPGELGQVLPTPAHFEQATELVEPDDVAESVVCGPDADDHVERIGAFVDAGYDHVSVHQVGPRQEECLEFYESEVLPSFG</sequence>
<reference evidence="3 4" key="1">
    <citation type="submission" date="2020-06" db="EMBL/GenBank/DDBJ databases">
        <title>NJ-3-1, isolated from saline soil.</title>
        <authorList>
            <person name="Cui H.L."/>
            <person name="Shi X."/>
        </authorList>
    </citation>
    <scope>NUCLEOTIDE SEQUENCE [LARGE SCALE GENOMIC DNA]</scope>
    <source>
        <strain evidence="3 4">NJ-3-1</strain>
        <plasmid evidence="3 4">unnamed1</plasmid>
    </source>
</reference>
<evidence type="ECO:0000256" key="1">
    <source>
        <dbReference type="ARBA" id="ARBA00023002"/>
    </source>
</evidence>
<name>A0A7D5LDB3_9EURY</name>
<dbReference type="PANTHER" id="PTHR43244">
    <property type="match status" value="1"/>
</dbReference>
<dbReference type="SUPFAM" id="SSF51679">
    <property type="entry name" value="Bacterial luciferase-like"/>
    <property type="match status" value="1"/>
</dbReference>
<organism evidence="3 4">
    <name type="scientific">Halorarum salinum</name>
    <dbReference type="NCBI Taxonomy" id="2743089"/>
    <lineage>
        <taxon>Archaea</taxon>
        <taxon>Methanobacteriati</taxon>
        <taxon>Methanobacteriota</taxon>
        <taxon>Stenosarchaea group</taxon>
        <taxon>Halobacteria</taxon>
        <taxon>Halobacteriales</taxon>
        <taxon>Haloferacaceae</taxon>
        <taxon>Halorarum</taxon>
    </lineage>
</organism>
<gene>
    <name evidence="3" type="ORF">HUG12_20605</name>
</gene>
<dbReference type="InterPro" id="IPR019945">
    <property type="entry name" value="F420_G6P_DH-rel"/>
</dbReference>
<accession>A0A7D5LDB3</accession>
<keyword evidence="1 3" id="KW-0560">Oxidoreductase</keyword>
<evidence type="ECO:0000259" key="2">
    <source>
        <dbReference type="Pfam" id="PF00296"/>
    </source>
</evidence>
<dbReference type="Proteomes" id="UP000509626">
    <property type="component" value="Plasmid unnamed1"/>
</dbReference>
<keyword evidence="3" id="KW-0614">Plasmid</keyword>
<dbReference type="InterPro" id="IPR036661">
    <property type="entry name" value="Luciferase-like_sf"/>
</dbReference>
<dbReference type="AlphaFoldDB" id="A0A7D5LDB3"/>
<evidence type="ECO:0000313" key="3">
    <source>
        <dbReference type="EMBL" id="QLG64193.1"/>
    </source>
</evidence>
<dbReference type="NCBIfam" id="TIGR03557">
    <property type="entry name" value="F420_G6P_family"/>
    <property type="match status" value="1"/>
</dbReference>